<sequence>MEVYGPDVKIEKEECVNHVAKRMKTALLKLATEGKKRGVVLGGQGHGKLTGATIKTLANYYDNAIRSNRGNLEGMREADVYLRLGHRDLLNRCLRVETQNKNECIHSKIWTKCPKTGFVGLTRVVAAVCASVAEFNEGIGMTVERTFALMAIPTGQQRKKSARKADQLRLKKAERQVKDSSKQARHARKMAARATTRATAASSSYSTGAF</sequence>
<feature type="region of interest" description="Disordered" evidence="1">
    <location>
        <begin position="170"/>
        <end position="210"/>
    </location>
</feature>
<evidence type="ECO:0000313" key="3">
    <source>
        <dbReference type="EMBL" id="KAK2187203.1"/>
    </source>
</evidence>
<evidence type="ECO:0000313" key="4">
    <source>
        <dbReference type="Proteomes" id="UP001209878"/>
    </source>
</evidence>
<evidence type="ECO:0000259" key="2">
    <source>
        <dbReference type="Pfam" id="PF20700"/>
    </source>
</evidence>
<comment type="caution">
    <text evidence="3">The sequence shown here is derived from an EMBL/GenBank/DDBJ whole genome shotgun (WGS) entry which is preliminary data.</text>
</comment>
<feature type="domain" description="Mutator-like transposase" evidence="2">
    <location>
        <begin position="2"/>
        <end position="77"/>
    </location>
</feature>
<feature type="compositionally biased region" description="Low complexity" evidence="1">
    <location>
        <begin position="192"/>
        <end position="210"/>
    </location>
</feature>
<protein>
    <recommendedName>
        <fullName evidence="2">Mutator-like transposase domain-containing protein</fullName>
    </recommendedName>
</protein>
<dbReference type="Pfam" id="PF20700">
    <property type="entry name" value="Mutator"/>
    <property type="match status" value="1"/>
</dbReference>
<proteinExistence type="predicted"/>
<name>A0AAD9UF55_RIDPI</name>
<dbReference type="Proteomes" id="UP001209878">
    <property type="component" value="Unassembled WGS sequence"/>
</dbReference>
<feature type="compositionally biased region" description="Basic and acidic residues" evidence="1">
    <location>
        <begin position="170"/>
        <end position="182"/>
    </location>
</feature>
<organism evidence="3 4">
    <name type="scientific">Ridgeia piscesae</name>
    <name type="common">Tubeworm</name>
    <dbReference type="NCBI Taxonomy" id="27915"/>
    <lineage>
        <taxon>Eukaryota</taxon>
        <taxon>Metazoa</taxon>
        <taxon>Spiralia</taxon>
        <taxon>Lophotrochozoa</taxon>
        <taxon>Annelida</taxon>
        <taxon>Polychaeta</taxon>
        <taxon>Sedentaria</taxon>
        <taxon>Canalipalpata</taxon>
        <taxon>Sabellida</taxon>
        <taxon>Siboglinidae</taxon>
        <taxon>Ridgeia</taxon>
    </lineage>
</organism>
<accession>A0AAD9UF55</accession>
<gene>
    <name evidence="3" type="ORF">NP493_175g02011</name>
</gene>
<dbReference type="InterPro" id="IPR049012">
    <property type="entry name" value="Mutator_transp_dom"/>
</dbReference>
<dbReference type="AlphaFoldDB" id="A0AAD9UF55"/>
<reference evidence="3" key="1">
    <citation type="journal article" date="2023" name="Mol. Biol. Evol.">
        <title>Third-Generation Sequencing Reveals the Adaptive Role of the Epigenome in Three Deep-Sea Polychaetes.</title>
        <authorList>
            <person name="Perez M."/>
            <person name="Aroh O."/>
            <person name="Sun Y."/>
            <person name="Lan Y."/>
            <person name="Juniper S.K."/>
            <person name="Young C.R."/>
            <person name="Angers B."/>
            <person name="Qian P.Y."/>
        </authorList>
    </citation>
    <scope>NUCLEOTIDE SEQUENCE</scope>
    <source>
        <strain evidence="3">R07B-5</strain>
    </source>
</reference>
<keyword evidence="4" id="KW-1185">Reference proteome</keyword>
<dbReference type="EMBL" id="JAODUO010000174">
    <property type="protein sequence ID" value="KAK2187203.1"/>
    <property type="molecule type" value="Genomic_DNA"/>
</dbReference>
<evidence type="ECO:0000256" key="1">
    <source>
        <dbReference type="SAM" id="MobiDB-lite"/>
    </source>
</evidence>